<dbReference type="EMBL" id="JAIXMP010000048">
    <property type="protein sequence ID" value="KAI9246086.1"/>
    <property type="molecule type" value="Genomic_DNA"/>
</dbReference>
<feature type="region of interest" description="Disordered" evidence="1">
    <location>
        <begin position="1"/>
        <end position="27"/>
    </location>
</feature>
<feature type="compositionally biased region" description="Acidic residues" evidence="1">
    <location>
        <begin position="14"/>
        <end position="27"/>
    </location>
</feature>
<sequence length="190" mass="22133">MTLLPNKRTKIGDEGEDDNKFEEDEEYGDYDQDEEEYALYGPLRKRMDIIPRFPFEISATIFAELSTNDLFQCLDVNPKWLYILQKLPDLWYRVVLIDEEYKDVSKLPLIGMHIREFEIGKFACQEILDRVPSQIQTGSMNNLVSLAWESADFIGEDVIMCIKHLKGTLTELKLTHSTDTRATSGERCRR</sequence>
<dbReference type="Gene3D" id="1.20.1280.50">
    <property type="match status" value="1"/>
</dbReference>
<proteinExistence type="predicted"/>
<keyword evidence="4" id="KW-1185">Reference proteome</keyword>
<comment type="caution">
    <text evidence="3">The sequence shown here is derived from an EMBL/GenBank/DDBJ whole genome shotgun (WGS) entry which is preliminary data.</text>
</comment>
<reference evidence="3" key="1">
    <citation type="journal article" date="2022" name="IScience">
        <title>Evolution of zygomycete secretomes and the origins of terrestrial fungal ecologies.</title>
        <authorList>
            <person name="Chang Y."/>
            <person name="Wang Y."/>
            <person name="Mondo S."/>
            <person name="Ahrendt S."/>
            <person name="Andreopoulos W."/>
            <person name="Barry K."/>
            <person name="Beard J."/>
            <person name="Benny G.L."/>
            <person name="Blankenship S."/>
            <person name="Bonito G."/>
            <person name="Cuomo C."/>
            <person name="Desiro A."/>
            <person name="Gervers K.A."/>
            <person name="Hundley H."/>
            <person name="Kuo A."/>
            <person name="LaButti K."/>
            <person name="Lang B.F."/>
            <person name="Lipzen A."/>
            <person name="O'Donnell K."/>
            <person name="Pangilinan J."/>
            <person name="Reynolds N."/>
            <person name="Sandor L."/>
            <person name="Smith M.E."/>
            <person name="Tsang A."/>
            <person name="Grigoriev I.V."/>
            <person name="Stajich J.E."/>
            <person name="Spatafora J.W."/>
        </authorList>
    </citation>
    <scope>NUCLEOTIDE SEQUENCE</scope>
    <source>
        <strain evidence="3">RSA 2281</strain>
    </source>
</reference>
<feature type="domain" description="F-box" evidence="2">
    <location>
        <begin position="47"/>
        <end position="94"/>
    </location>
</feature>
<dbReference type="PROSITE" id="PS50181">
    <property type="entry name" value="FBOX"/>
    <property type="match status" value="1"/>
</dbReference>
<dbReference type="AlphaFoldDB" id="A0AAD5P7R6"/>
<evidence type="ECO:0000259" key="2">
    <source>
        <dbReference type="PROSITE" id="PS50181"/>
    </source>
</evidence>
<dbReference type="InterPro" id="IPR036047">
    <property type="entry name" value="F-box-like_dom_sf"/>
</dbReference>
<organism evidence="3 4">
    <name type="scientific">Phascolomyces articulosus</name>
    <dbReference type="NCBI Taxonomy" id="60185"/>
    <lineage>
        <taxon>Eukaryota</taxon>
        <taxon>Fungi</taxon>
        <taxon>Fungi incertae sedis</taxon>
        <taxon>Mucoromycota</taxon>
        <taxon>Mucoromycotina</taxon>
        <taxon>Mucoromycetes</taxon>
        <taxon>Mucorales</taxon>
        <taxon>Lichtheimiaceae</taxon>
        <taxon>Phascolomyces</taxon>
    </lineage>
</organism>
<evidence type="ECO:0000313" key="4">
    <source>
        <dbReference type="Proteomes" id="UP001209540"/>
    </source>
</evidence>
<protein>
    <recommendedName>
        <fullName evidence="2">F-box domain-containing protein</fullName>
    </recommendedName>
</protein>
<evidence type="ECO:0000313" key="3">
    <source>
        <dbReference type="EMBL" id="KAI9246086.1"/>
    </source>
</evidence>
<evidence type="ECO:0000256" key="1">
    <source>
        <dbReference type="SAM" id="MobiDB-lite"/>
    </source>
</evidence>
<reference evidence="3" key="2">
    <citation type="submission" date="2023-02" db="EMBL/GenBank/DDBJ databases">
        <authorList>
            <consortium name="DOE Joint Genome Institute"/>
            <person name="Mondo S.J."/>
            <person name="Chang Y."/>
            <person name="Wang Y."/>
            <person name="Ahrendt S."/>
            <person name="Andreopoulos W."/>
            <person name="Barry K."/>
            <person name="Beard J."/>
            <person name="Benny G.L."/>
            <person name="Blankenship S."/>
            <person name="Bonito G."/>
            <person name="Cuomo C."/>
            <person name="Desiro A."/>
            <person name="Gervers K.A."/>
            <person name="Hundley H."/>
            <person name="Kuo A."/>
            <person name="LaButti K."/>
            <person name="Lang B.F."/>
            <person name="Lipzen A."/>
            <person name="O'Donnell K."/>
            <person name="Pangilinan J."/>
            <person name="Reynolds N."/>
            <person name="Sandor L."/>
            <person name="Smith M.W."/>
            <person name="Tsang A."/>
            <person name="Grigoriev I.V."/>
            <person name="Stajich J.E."/>
            <person name="Spatafora J.W."/>
        </authorList>
    </citation>
    <scope>NUCLEOTIDE SEQUENCE</scope>
    <source>
        <strain evidence="3">RSA 2281</strain>
    </source>
</reference>
<dbReference type="InterPro" id="IPR001810">
    <property type="entry name" value="F-box_dom"/>
</dbReference>
<gene>
    <name evidence="3" type="ORF">BDA99DRAFT_527423</name>
</gene>
<dbReference type="SUPFAM" id="SSF81383">
    <property type="entry name" value="F-box domain"/>
    <property type="match status" value="1"/>
</dbReference>
<name>A0AAD5P7R6_9FUNG</name>
<accession>A0AAD5P7R6</accession>
<dbReference type="Proteomes" id="UP001209540">
    <property type="component" value="Unassembled WGS sequence"/>
</dbReference>